<evidence type="ECO:0000313" key="15">
    <source>
        <dbReference type="EMBL" id="SAI85530.1"/>
    </source>
</evidence>
<keyword evidence="1" id="KW-0677">Repeat</keyword>
<dbReference type="EMBL" id="CP050869">
    <property type="protein sequence ID" value="QPG49119.1"/>
    <property type="molecule type" value="Genomic_DNA"/>
</dbReference>
<dbReference type="EMBL" id="CP033235">
    <property type="protein sequence ID" value="AZF69228.1"/>
    <property type="molecule type" value="Genomic_DNA"/>
</dbReference>
<evidence type="ECO:0000313" key="10">
    <source>
        <dbReference type="EMBL" id="AZF77091.1"/>
    </source>
</evidence>
<dbReference type="Proteomes" id="UP000594632">
    <property type="component" value="Chromosome"/>
</dbReference>
<evidence type="ECO:0000313" key="11">
    <source>
        <dbReference type="EMBL" id="AZF79696.1"/>
    </source>
</evidence>
<dbReference type="Proteomes" id="UP000273194">
    <property type="component" value="Chromosome"/>
</dbReference>
<dbReference type="EMBL" id="CP033240">
    <property type="protein sequence ID" value="AZF82302.1"/>
    <property type="molecule type" value="Genomic_DNA"/>
</dbReference>
<dbReference type="OrthoDB" id="10492at2157"/>
<reference evidence="20 21" key="4">
    <citation type="journal article" date="2018" name="Proc. Natl. Acad. Sci. U.S.A.">
        <title>Nonmutational mechanism of inheritance in the Archaeon Sulfolobus solfataricus.</title>
        <authorList>
            <person name="Payne S."/>
            <person name="McCarthy S."/>
            <person name="Johnson T."/>
            <person name="North E."/>
            <person name="Blum P."/>
        </authorList>
    </citation>
    <scope>NUCLEOTIDE SEQUENCE [LARGE SCALE GENOMIC DNA]</scope>
    <source>
        <strain evidence="8 20">SARC-H</strain>
        <strain evidence="9 24">SARC-I</strain>
        <strain evidence="11 25">SARC-N</strain>
        <strain evidence="12 26">SARC-O</strain>
        <strain evidence="13 21">SUL120</strain>
        <strain evidence="7 22">SULG</strain>
        <strain evidence="10 23">SULM</strain>
    </source>
</reference>
<evidence type="ECO:0000313" key="21">
    <source>
        <dbReference type="Proteomes" id="UP000269431"/>
    </source>
</evidence>
<evidence type="ECO:0000313" key="22">
    <source>
        <dbReference type="Proteomes" id="UP000273194"/>
    </source>
</evidence>
<dbReference type="EMBL" id="CP033239">
    <property type="protein sequence ID" value="AZF79696.1"/>
    <property type="molecule type" value="Genomic_DNA"/>
</dbReference>
<organism evidence="5 16">
    <name type="scientific">Saccharolobus solfataricus</name>
    <name type="common">Sulfolobus solfataricus</name>
    <dbReference type="NCBI Taxonomy" id="2287"/>
    <lineage>
        <taxon>Archaea</taxon>
        <taxon>Thermoproteota</taxon>
        <taxon>Thermoprotei</taxon>
        <taxon>Sulfolobales</taxon>
        <taxon>Sulfolobaceae</taxon>
        <taxon>Saccharolobus</taxon>
    </lineage>
</organism>
<dbReference type="InterPro" id="IPR036873">
    <property type="entry name" value="Rhodanese-like_dom_sf"/>
</dbReference>
<dbReference type="EMBL" id="CP011057">
    <property type="protein sequence ID" value="AKA80147.1"/>
    <property type="molecule type" value="Genomic_DNA"/>
</dbReference>
<dbReference type="EMBL" id="CP033238">
    <property type="protein sequence ID" value="AZF77091.1"/>
    <property type="molecule type" value="Genomic_DNA"/>
</dbReference>
<dbReference type="EMBL" id="CP011056">
    <property type="protein sequence ID" value="AKA77457.1"/>
    <property type="molecule type" value="Genomic_DNA"/>
</dbReference>
<dbReference type="KEGG" id="ssoa:SULA_2680"/>
<dbReference type="SMART" id="SM00450">
    <property type="entry name" value="RHOD"/>
    <property type="match status" value="2"/>
</dbReference>
<dbReference type="CDD" id="cd01448">
    <property type="entry name" value="TST_Repeat_1"/>
    <property type="match status" value="1"/>
</dbReference>
<dbReference type="Proteomes" id="UP000076770">
    <property type="component" value="Chromosome i"/>
</dbReference>
<dbReference type="KEGG" id="ssol:SULB_2681"/>
<dbReference type="RefSeq" id="WP_009992891.1">
    <property type="nucleotide sequence ID" value="NZ_CP011055.2"/>
</dbReference>
<dbReference type="EMBL" id="CP011055">
    <property type="protein sequence ID" value="AKA74761.1"/>
    <property type="molecule type" value="Genomic_DNA"/>
</dbReference>
<protein>
    <recommendedName>
        <fullName evidence="2">Sulfurtransferase</fullName>
    </recommendedName>
</protein>
<accession>A0A0E3MDQ5</accession>
<evidence type="ECO:0000313" key="18">
    <source>
        <dbReference type="Proteomes" id="UP000033106"/>
    </source>
</evidence>
<feature type="domain" description="Rhodanese" evidence="3">
    <location>
        <begin position="21"/>
        <end position="129"/>
    </location>
</feature>
<evidence type="ECO:0000313" key="5">
    <source>
        <dbReference type="EMBL" id="AKA77457.1"/>
    </source>
</evidence>
<evidence type="ECO:0000313" key="9">
    <source>
        <dbReference type="EMBL" id="AZF74468.1"/>
    </source>
</evidence>
<dbReference type="Proteomes" id="UP000278715">
    <property type="component" value="Chromosome"/>
</dbReference>
<evidence type="ECO:0000256" key="1">
    <source>
        <dbReference type="ARBA" id="ARBA00022737"/>
    </source>
</evidence>
<evidence type="ECO:0000313" key="24">
    <source>
        <dbReference type="Proteomes" id="UP000275843"/>
    </source>
</evidence>
<reference evidence="14 27" key="6">
    <citation type="journal article" date="2020" name="Nat. Commun.">
        <title>The structures of two archaeal type IV pili illuminate evolutionary relationships.</title>
        <authorList>
            <person name="Wang F."/>
            <person name="Baquero D.P."/>
            <person name="Su Z."/>
            <person name="Beltran L.C."/>
            <person name="Prangishvili D."/>
            <person name="Krupovic M."/>
            <person name="Egelman E.H."/>
        </authorList>
    </citation>
    <scope>NUCLEOTIDE SEQUENCE [LARGE SCALE GENOMIC DNA]</scope>
    <source>
        <strain evidence="14 27">POZ149</strain>
    </source>
</reference>
<dbReference type="EMBL" id="CP033241">
    <property type="protein sequence ID" value="AZF84895.1"/>
    <property type="molecule type" value="Genomic_DNA"/>
</dbReference>
<evidence type="ECO:0000313" key="19">
    <source>
        <dbReference type="Proteomes" id="UP000076770"/>
    </source>
</evidence>
<dbReference type="EMBL" id="CP033237">
    <property type="protein sequence ID" value="AZF74468.1"/>
    <property type="molecule type" value="Genomic_DNA"/>
</dbReference>
<dbReference type="Proteomes" id="UP000033057">
    <property type="component" value="Chromosome"/>
</dbReference>
<dbReference type="CDD" id="cd01449">
    <property type="entry name" value="TST_Repeat_2"/>
    <property type="match status" value="1"/>
</dbReference>
<evidence type="ECO:0000313" key="8">
    <source>
        <dbReference type="EMBL" id="AZF71848.1"/>
    </source>
</evidence>
<dbReference type="Proteomes" id="UP000033085">
    <property type="component" value="Chromosome"/>
</dbReference>
<reference evidence="15" key="3">
    <citation type="submission" date="2016-04" db="EMBL/GenBank/DDBJ databases">
        <authorList>
            <person name="Evans L.H."/>
            <person name="Alamgir A."/>
            <person name="Owens N."/>
            <person name="Weber N.D."/>
            <person name="Virtaneva K."/>
            <person name="Barbian K."/>
            <person name="Babar A."/>
            <person name="Rosenke K."/>
        </authorList>
    </citation>
    <scope>NUCLEOTIDE SEQUENCE</scope>
    <source>
        <strain evidence="15">P1</strain>
    </source>
</reference>
<dbReference type="Proteomes" id="UP000267993">
    <property type="component" value="Chromosome"/>
</dbReference>
<reference evidence="5" key="5">
    <citation type="submission" date="2018-10" db="EMBL/GenBank/DDBJ databases">
        <authorList>
            <person name="McCarthy S."/>
            <person name="Gradnigo J."/>
            <person name="Johnson T."/>
            <person name="Payne S."/>
            <person name="Lipzen A."/>
            <person name="Schackwitz W."/>
            <person name="Martin J."/>
            <person name="Moriyama E."/>
            <person name="Blum P."/>
        </authorList>
    </citation>
    <scope>NUCLEOTIDE SEQUENCE</scope>
    <source>
        <strain evidence="4">SARC-B</strain>
        <strain evidence="5">SARC-C</strain>
        <strain evidence="6">SULA</strain>
    </source>
</reference>
<dbReference type="EMBL" id="CP033236">
    <property type="protein sequence ID" value="AZF71848.1"/>
    <property type="molecule type" value="Genomic_DNA"/>
</dbReference>
<evidence type="ECO:0000313" key="7">
    <source>
        <dbReference type="EMBL" id="AZF69228.1"/>
    </source>
</evidence>
<sequence length="293" mass="33655">MSQTLQQGVIVDNKWVLEHLKDPNVRIVEVDYDPNTAYNVWHIPGSVLIRWREDLRHPVLRDFIEPSQFEKLMESKGISNNTTIVLYGDYNNWFAVYAFWLFKAYGHEDVRILNGGRTKWAKENLPTEQGPKETQYPKGSYKVKKVDWGNHRAFFWEILQKVTKGEIGKTTLLIDVRSPKEFTGEIRAPPEYADEQTQVGGHIPGAISFPWAQAVNPDTGEFKSVEELRRLVENVGITSDKEIITYCRIGERASHTWFVLKYLLGYPSVRVYDGSWAEWGNIVGAPVKKGAEP</sequence>
<dbReference type="InterPro" id="IPR001307">
    <property type="entry name" value="Thiosulphate_STrfase_CS"/>
</dbReference>
<dbReference type="OMA" id="NNNWFAS"/>
<dbReference type="PROSITE" id="PS50206">
    <property type="entry name" value="RHODANESE_3"/>
    <property type="match status" value="2"/>
</dbReference>
<dbReference type="PROSITE" id="PS00683">
    <property type="entry name" value="RHODANESE_2"/>
    <property type="match status" value="1"/>
</dbReference>
<dbReference type="InterPro" id="IPR051126">
    <property type="entry name" value="Thiosulfate_sulfurtransferase"/>
</dbReference>
<dbReference type="GO" id="GO:0004792">
    <property type="term" value="F:thiosulfate-cyanide sulfurtransferase activity"/>
    <property type="evidence" value="ECO:0007669"/>
    <property type="project" value="InterPro"/>
</dbReference>
<reference evidence="16 17" key="1">
    <citation type="journal article" date="2015" name="Genome Announc.">
        <title>Complete Genome Sequence of Sulfolobus solfataricus Strain 98/2 and Evolved Derivatives.</title>
        <authorList>
            <person name="McCarthy S."/>
            <person name="Gradnigo J."/>
            <person name="Johnson T."/>
            <person name="Payne S."/>
            <person name="Lipzen A."/>
            <person name="Martin J."/>
            <person name="Schackwitz W."/>
            <person name="Moriyama E."/>
            <person name="Blum P."/>
        </authorList>
    </citation>
    <scope>NUCLEOTIDE SEQUENCE [LARGE SCALE GENOMIC DNA]</scope>
    <source>
        <strain evidence="16">98/2 SULC</strain>
        <strain evidence="4">SARC-B</strain>
        <strain evidence="5">SARC-C</strain>
        <strain evidence="6 18">SULA</strain>
        <strain evidence="17">SULB</strain>
    </source>
</reference>
<name>A0A0E3MDQ5_SACSO</name>
<evidence type="ECO:0000313" key="16">
    <source>
        <dbReference type="Proteomes" id="UP000033057"/>
    </source>
</evidence>
<dbReference type="PATRIC" id="fig|2287.6.peg.2860"/>
<feature type="domain" description="Rhodanese" evidence="3">
    <location>
        <begin position="167"/>
        <end position="288"/>
    </location>
</feature>
<proteinExistence type="predicted"/>
<dbReference type="Gene3D" id="3.40.250.10">
    <property type="entry name" value="Rhodanese-like domain"/>
    <property type="match status" value="2"/>
</dbReference>
<evidence type="ECO:0000259" key="3">
    <source>
        <dbReference type="PROSITE" id="PS50206"/>
    </source>
</evidence>
<dbReference type="EMBL" id="LT549890">
    <property type="protein sequence ID" value="SAI85530.1"/>
    <property type="molecule type" value="Genomic_DNA"/>
</dbReference>
<evidence type="ECO:0000313" key="20">
    <source>
        <dbReference type="Proteomes" id="UP000267993"/>
    </source>
</evidence>
<dbReference type="Proteomes" id="UP000269431">
    <property type="component" value="Chromosome"/>
</dbReference>
<dbReference type="Proteomes" id="UP000275843">
    <property type="component" value="Chromosome"/>
</dbReference>
<dbReference type="Proteomes" id="UP000282269">
    <property type="component" value="Chromosome"/>
</dbReference>
<dbReference type="GeneID" id="1454794"/>
<evidence type="ECO:0000313" key="27">
    <source>
        <dbReference type="Proteomes" id="UP000594632"/>
    </source>
</evidence>
<dbReference type="Pfam" id="PF00581">
    <property type="entry name" value="Rhodanese"/>
    <property type="match status" value="2"/>
</dbReference>
<dbReference type="InterPro" id="IPR001763">
    <property type="entry name" value="Rhodanese-like_dom"/>
</dbReference>
<dbReference type="AlphaFoldDB" id="A0A0E3MDQ5"/>
<evidence type="ECO:0000313" key="25">
    <source>
        <dbReference type="Proteomes" id="UP000278715"/>
    </source>
</evidence>
<evidence type="ECO:0000313" key="13">
    <source>
        <dbReference type="EMBL" id="AZF84895.1"/>
    </source>
</evidence>
<evidence type="ECO:0000313" key="14">
    <source>
        <dbReference type="EMBL" id="QPG49119.1"/>
    </source>
</evidence>
<reference evidence="19" key="2">
    <citation type="submission" date="2016-04" db="EMBL/GenBank/DDBJ databases">
        <authorList>
            <person name="Shah S.A."/>
            <person name="Garrett R.A."/>
        </authorList>
    </citation>
    <scope>NUCLEOTIDE SEQUENCE [LARGE SCALE GENOMIC DNA]</scope>
    <source>
        <strain evidence="19">ATCC 35091 / DSM 1616 / JCM 8930 / NBRC 15331 / P1</strain>
    </source>
</reference>
<keyword evidence="2 5" id="KW-0808">Transferase</keyword>
<evidence type="ECO:0000313" key="12">
    <source>
        <dbReference type="EMBL" id="AZF82302.1"/>
    </source>
</evidence>
<dbReference type="Proteomes" id="UP000273443">
    <property type="component" value="Chromosome"/>
</dbReference>
<evidence type="ECO:0000256" key="2">
    <source>
        <dbReference type="RuleBase" id="RU000507"/>
    </source>
</evidence>
<dbReference type="SUPFAM" id="SSF52821">
    <property type="entry name" value="Rhodanese/Cell cycle control phosphatase"/>
    <property type="match status" value="2"/>
</dbReference>
<evidence type="ECO:0000313" key="26">
    <source>
        <dbReference type="Proteomes" id="UP000282269"/>
    </source>
</evidence>
<evidence type="ECO:0000313" key="23">
    <source>
        <dbReference type="Proteomes" id="UP000273443"/>
    </source>
</evidence>
<evidence type="ECO:0000313" key="6">
    <source>
        <dbReference type="EMBL" id="AKA80147.1"/>
    </source>
</evidence>
<dbReference type="PANTHER" id="PTHR43855">
    <property type="entry name" value="THIOSULFATE SULFURTRANSFERASE"/>
    <property type="match status" value="1"/>
</dbReference>
<dbReference type="PANTHER" id="PTHR43855:SF1">
    <property type="entry name" value="THIOSULFATE SULFURTRANSFERASE"/>
    <property type="match status" value="1"/>
</dbReference>
<dbReference type="GeneID" id="44130644"/>
<dbReference type="KEGG" id="ssof:SULC_2678"/>
<evidence type="ECO:0000313" key="17">
    <source>
        <dbReference type="Proteomes" id="UP000033085"/>
    </source>
</evidence>
<dbReference type="Proteomes" id="UP000033106">
    <property type="component" value="Chromosome"/>
</dbReference>
<gene>
    <name evidence="14" type="ORF">HFC64_03790</name>
    <name evidence="15" type="ORF">SSOP1_1976</name>
    <name evidence="6" type="ORF">SULA_2680</name>
    <name evidence="4" type="ORF">SULB_2681</name>
    <name evidence="5" type="ORF">SULC_2678</name>
    <name evidence="7" type="ORF">SULG_13655</name>
    <name evidence="8" type="ORF">SULH_13655</name>
    <name evidence="9" type="ORF">SULI_13655</name>
    <name evidence="10" type="ORF">SULM_13645</name>
    <name evidence="11" type="ORF">SULN_13635</name>
    <name evidence="12" type="ORF">SULO_13655</name>
    <name evidence="13" type="ORF">SULZ_13660</name>
</gene>
<evidence type="ECO:0000313" key="4">
    <source>
        <dbReference type="EMBL" id="AKA74761.1"/>
    </source>
</evidence>